<keyword evidence="8" id="KW-0732">Signal</keyword>
<evidence type="ECO:0000256" key="8">
    <source>
        <dbReference type="SAM" id="SignalP"/>
    </source>
</evidence>
<feature type="domain" description="Major facilitator superfamily (MFS) profile" evidence="9">
    <location>
        <begin position="19"/>
        <end position="511"/>
    </location>
</feature>
<dbReference type="SUPFAM" id="SSF103473">
    <property type="entry name" value="MFS general substrate transporter"/>
    <property type="match status" value="1"/>
</dbReference>
<feature type="transmembrane region" description="Helical" evidence="7">
    <location>
        <begin position="391"/>
        <end position="410"/>
    </location>
</feature>
<dbReference type="RefSeq" id="XP_037198628.1">
    <property type="nucleotide sequence ID" value="XM_037337262.1"/>
</dbReference>
<dbReference type="PANTHER" id="PTHR23504:SF8">
    <property type="entry name" value="TRANSPORTER, PUTATIVE (AFU_ORTHOLOGUE AFUA_1G03730)-RELATED"/>
    <property type="match status" value="1"/>
</dbReference>
<keyword evidence="11" id="KW-1185">Reference proteome</keyword>
<feature type="chain" id="PRO_5034014310" evidence="8">
    <location>
        <begin position="25"/>
        <end position="511"/>
    </location>
</feature>
<dbReference type="EMBL" id="JABFCT010000001">
    <property type="protein sequence ID" value="KAF5879684.1"/>
    <property type="molecule type" value="Genomic_DNA"/>
</dbReference>
<feature type="region of interest" description="Disordered" evidence="6">
    <location>
        <begin position="247"/>
        <end position="271"/>
    </location>
</feature>
<sequence>MKIPKNLPLGQILILCMLLHIHTALSRFAHPFAYSASLPYIPMMMRYVGVPPETLGFWVGAAISSFSICQVGTAILWGHISDHIGRKPVIMMCSMMIMVGVLMFGFSTQLWMVLLSRAIMGFSSGDSGVIKTSLGETIKDKKLQTVAFSILPLGLNSGWAVGPILGGLAANPYHVEPGKPHGDRFLERYPYALPNLIATGFFFFSLFIVFFGFRESLESKRGKSDYGIMLRERFVAVTSRFYNKVMSKSDEDEDKEEDDLETSPLLSDENSLPPAILNVAEAIPPVSENPPLATWKQVLDRQTVMCIISYSFLTMHSSSYDSIISVFMHHAKQDPSSPQMHLPFKFNGGFGSDTTEIGLMFTIFGFFCMFIPLLLVGILNRYFPVLRVFRYSCSIAILPIYLATPFTTLLPNPANFIVLSILFALKGCICDFGFISGSILVARSCKIDNGRGRINGLQSMVSAMARIVGPLWAGSMLDLGARIGYIGMGFWAGPALAVVLALLPLSLMTDD</sequence>
<dbReference type="InterPro" id="IPR020846">
    <property type="entry name" value="MFS_dom"/>
</dbReference>
<evidence type="ECO:0000256" key="2">
    <source>
        <dbReference type="ARBA" id="ARBA00022448"/>
    </source>
</evidence>
<reference evidence="10 11" key="1">
    <citation type="journal article" date="2020" name="Phytopathology">
        <title>A high-quality genome resource of Botrytis fragariae, a new and rapidly spreading fungal pathogen causing strawberry gray mold in the U.S.A.</title>
        <authorList>
            <person name="Wu Y."/>
            <person name="Saski C.A."/>
            <person name="Schnabel G."/>
            <person name="Xiao S."/>
            <person name="Hu M."/>
        </authorList>
    </citation>
    <scope>NUCLEOTIDE SEQUENCE [LARGE SCALE GENOMIC DNA]</scope>
    <source>
        <strain evidence="10 11">BVB16</strain>
    </source>
</reference>
<keyword evidence="5 7" id="KW-0472">Membrane</keyword>
<organism evidence="10 11">
    <name type="scientific">Botrytis fragariae</name>
    <dbReference type="NCBI Taxonomy" id="1964551"/>
    <lineage>
        <taxon>Eukaryota</taxon>
        <taxon>Fungi</taxon>
        <taxon>Dikarya</taxon>
        <taxon>Ascomycota</taxon>
        <taxon>Pezizomycotina</taxon>
        <taxon>Leotiomycetes</taxon>
        <taxon>Helotiales</taxon>
        <taxon>Sclerotiniaceae</taxon>
        <taxon>Botrytis</taxon>
    </lineage>
</organism>
<evidence type="ECO:0000313" key="10">
    <source>
        <dbReference type="EMBL" id="KAF5879684.1"/>
    </source>
</evidence>
<dbReference type="OrthoDB" id="419616at2759"/>
<dbReference type="GeneID" id="59260954"/>
<feature type="transmembrane region" description="Helical" evidence="7">
    <location>
        <begin position="304"/>
        <end position="328"/>
    </location>
</feature>
<keyword evidence="3 7" id="KW-0812">Transmembrane</keyword>
<evidence type="ECO:0000256" key="7">
    <source>
        <dbReference type="SAM" id="Phobius"/>
    </source>
</evidence>
<feature type="transmembrane region" description="Helical" evidence="7">
    <location>
        <begin position="485"/>
        <end position="507"/>
    </location>
</feature>
<feature type="transmembrane region" description="Helical" evidence="7">
    <location>
        <begin position="55"/>
        <end position="77"/>
    </location>
</feature>
<feature type="transmembrane region" description="Helical" evidence="7">
    <location>
        <begin position="191"/>
        <end position="213"/>
    </location>
</feature>
<evidence type="ECO:0000256" key="1">
    <source>
        <dbReference type="ARBA" id="ARBA00004141"/>
    </source>
</evidence>
<evidence type="ECO:0000256" key="4">
    <source>
        <dbReference type="ARBA" id="ARBA00022989"/>
    </source>
</evidence>
<dbReference type="Gene3D" id="1.20.1250.20">
    <property type="entry name" value="MFS general substrate transporter like domains"/>
    <property type="match status" value="1"/>
</dbReference>
<feature type="transmembrane region" description="Helical" evidence="7">
    <location>
        <begin position="357"/>
        <end position="379"/>
    </location>
</feature>
<dbReference type="InterPro" id="IPR011701">
    <property type="entry name" value="MFS"/>
</dbReference>
<name>A0A8H6B5A2_9HELO</name>
<feature type="signal peptide" evidence="8">
    <location>
        <begin position="1"/>
        <end position="24"/>
    </location>
</feature>
<dbReference type="GO" id="GO:0022857">
    <property type="term" value="F:transmembrane transporter activity"/>
    <property type="evidence" value="ECO:0007669"/>
    <property type="project" value="InterPro"/>
</dbReference>
<dbReference type="GO" id="GO:0016020">
    <property type="term" value="C:membrane"/>
    <property type="evidence" value="ECO:0007669"/>
    <property type="project" value="UniProtKB-SubCell"/>
</dbReference>
<feature type="transmembrane region" description="Helical" evidence="7">
    <location>
        <begin position="416"/>
        <end position="442"/>
    </location>
</feature>
<accession>A0A8H6B5A2</accession>
<evidence type="ECO:0000256" key="6">
    <source>
        <dbReference type="SAM" id="MobiDB-lite"/>
    </source>
</evidence>
<comment type="caution">
    <text evidence="10">The sequence shown here is derived from an EMBL/GenBank/DDBJ whole genome shotgun (WGS) entry which is preliminary data.</text>
</comment>
<feature type="transmembrane region" description="Helical" evidence="7">
    <location>
        <begin position="89"/>
        <end position="114"/>
    </location>
</feature>
<comment type="subcellular location">
    <subcellularLocation>
        <location evidence="1">Membrane</location>
        <topology evidence="1">Multi-pass membrane protein</topology>
    </subcellularLocation>
</comment>
<evidence type="ECO:0000313" key="11">
    <source>
        <dbReference type="Proteomes" id="UP000531561"/>
    </source>
</evidence>
<proteinExistence type="predicted"/>
<dbReference type="PROSITE" id="PS50850">
    <property type="entry name" value="MFS"/>
    <property type="match status" value="1"/>
</dbReference>
<keyword evidence="2" id="KW-0813">Transport</keyword>
<dbReference type="Proteomes" id="UP000531561">
    <property type="component" value="Unassembled WGS sequence"/>
</dbReference>
<evidence type="ECO:0000256" key="5">
    <source>
        <dbReference type="ARBA" id="ARBA00023136"/>
    </source>
</evidence>
<evidence type="ECO:0000256" key="3">
    <source>
        <dbReference type="ARBA" id="ARBA00022692"/>
    </source>
</evidence>
<dbReference type="AlphaFoldDB" id="A0A8H6B5A2"/>
<keyword evidence="4 7" id="KW-1133">Transmembrane helix</keyword>
<dbReference type="Pfam" id="PF07690">
    <property type="entry name" value="MFS_1"/>
    <property type="match status" value="1"/>
</dbReference>
<feature type="compositionally biased region" description="Acidic residues" evidence="6">
    <location>
        <begin position="250"/>
        <end position="261"/>
    </location>
</feature>
<dbReference type="InterPro" id="IPR036259">
    <property type="entry name" value="MFS_trans_sf"/>
</dbReference>
<protein>
    <submittedName>
        <fullName evidence="10">Putative mfs transporter protein</fullName>
    </submittedName>
</protein>
<dbReference type="PANTHER" id="PTHR23504">
    <property type="entry name" value="MAJOR FACILITATOR SUPERFAMILY DOMAIN-CONTAINING PROTEIN 10"/>
    <property type="match status" value="1"/>
</dbReference>
<evidence type="ECO:0000259" key="9">
    <source>
        <dbReference type="PROSITE" id="PS50850"/>
    </source>
</evidence>
<gene>
    <name evidence="10" type="ORF">Bfra_006891</name>
</gene>